<evidence type="ECO:0000313" key="2">
    <source>
        <dbReference type="EMBL" id="CAG5158416.1"/>
    </source>
</evidence>
<comment type="caution">
    <text evidence="3">The sequence shown here is derived from an EMBL/GenBank/DDBJ whole genome shotgun (WGS) entry which is preliminary data.</text>
</comment>
<protein>
    <submittedName>
        <fullName evidence="3">Uncharacterized protein</fullName>
    </submittedName>
</protein>
<dbReference type="AlphaFoldDB" id="A0A8J2IDM9"/>
<feature type="region of interest" description="Disordered" evidence="1">
    <location>
        <begin position="73"/>
        <end position="99"/>
    </location>
</feature>
<dbReference type="OrthoDB" id="2608216at2759"/>
<evidence type="ECO:0000256" key="1">
    <source>
        <dbReference type="SAM" id="MobiDB-lite"/>
    </source>
</evidence>
<organism evidence="3 4">
    <name type="scientific">Alternaria atra</name>
    <dbReference type="NCBI Taxonomy" id="119953"/>
    <lineage>
        <taxon>Eukaryota</taxon>
        <taxon>Fungi</taxon>
        <taxon>Dikarya</taxon>
        <taxon>Ascomycota</taxon>
        <taxon>Pezizomycotina</taxon>
        <taxon>Dothideomycetes</taxon>
        <taxon>Pleosporomycetidae</taxon>
        <taxon>Pleosporales</taxon>
        <taxon>Pleosporineae</taxon>
        <taxon>Pleosporaceae</taxon>
        <taxon>Alternaria</taxon>
        <taxon>Alternaria sect. Ulocladioides</taxon>
    </lineage>
</organism>
<name>A0A8J2IDM9_9PLEO</name>
<dbReference type="RefSeq" id="XP_043175280.1">
    <property type="nucleotide sequence ID" value="XM_043319345.1"/>
</dbReference>
<dbReference type="Proteomes" id="UP000676310">
    <property type="component" value="Unassembled WGS sequence"/>
</dbReference>
<evidence type="ECO:0000313" key="4">
    <source>
        <dbReference type="Proteomes" id="UP000676310"/>
    </source>
</evidence>
<sequence length="345" mass="40302">MEAIRTEKHQTRYTPLQAYMDNKSIKERSRPWKQILMFFARTQREHRWKSPKYRFTQQQREAWEALIEQAERDVGGAEMEVADEDQDEDGEEEDGEEDEMMIDELDDEQDPSERDNEPEHAKLRPIEKACLDFCMALLKQTIRRKEYDCALVCALAVLGVKEDGWKDAELYPPILSSVIKITRFMVVQHALELSEPFEEELFDDDSAYVGSDSGSNSPNQHRPKGCLEFVQQMMDRFMVRGSHSPMQWMLDLRTYGLKVHFNTTARGNVEWMGRDELLYKNVHFTMAQFRSMVHGMQAESKRLLVEELLFCNGQTAASAPQVPWEQLRDNPTDDRPGKPKRRNVS</sequence>
<proteinExistence type="predicted"/>
<dbReference type="EMBL" id="CAJRGZ010000031">
    <property type="protein sequence ID" value="CAG5187379.1"/>
    <property type="molecule type" value="Genomic_DNA"/>
</dbReference>
<dbReference type="EMBL" id="CAJRGZ010000019">
    <property type="protein sequence ID" value="CAG5158416.1"/>
    <property type="molecule type" value="Genomic_DNA"/>
</dbReference>
<dbReference type="GeneID" id="67012005"/>
<reference evidence="3" key="1">
    <citation type="submission" date="2021-05" db="EMBL/GenBank/DDBJ databases">
        <authorList>
            <person name="Stam R."/>
        </authorList>
    </citation>
    <scope>NUCLEOTIDE SEQUENCE</scope>
    <source>
        <strain evidence="3">CS162</strain>
    </source>
</reference>
<feature type="region of interest" description="Disordered" evidence="1">
    <location>
        <begin position="320"/>
        <end position="345"/>
    </location>
</feature>
<feature type="compositionally biased region" description="Acidic residues" evidence="1">
    <location>
        <begin position="80"/>
        <end position="99"/>
    </location>
</feature>
<accession>A0A8J2IDM9</accession>
<evidence type="ECO:0000313" key="3">
    <source>
        <dbReference type="EMBL" id="CAG5187379.1"/>
    </source>
</evidence>
<gene>
    <name evidence="3" type="ORF">ALTATR162_LOCUS11703</name>
    <name evidence="2" type="ORF">ALTATR162_LOCUS5068</name>
</gene>
<keyword evidence="4" id="KW-1185">Reference proteome</keyword>
<feature type="compositionally biased region" description="Basic and acidic residues" evidence="1">
    <location>
        <begin position="326"/>
        <end position="337"/>
    </location>
</feature>